<dbReference type="Proteomes" id="UP000070501">
    <property type="component" value="Unassembled WGS sequence"/>
</dbReference>
<protein>
    <submittedName>
        <fullName evidence="2">Uncharacterized protein</fullName>
    </submittedName>
</protein>
<name>A0A136JI35_9PEZI</name>
<feature type="region of interest" description="Disordered" evidence="1">
    <location>
        <begin position="1"/>
        <end position="27"/>
    </location>
</feature>
<evidence type="ECO:0000256" key="1">
    <source>
        <dbReference type="SAM" id="MobiDB-lite"/>
    </source>
</evidence>
<proteinExistence type="predicted"/>
<dbReference type="EMBL" id="KQ964245">
    <property type="protein sequence ID" value="KXJ96809.1"/>
    <property type="molecule type" value="Genomic_DNA"/>
</dbReference>
<sequence>MKRKKQTACQTSHKAHPRPRTTRATQRLGLRSSTTLYTVLLFCCQTGETAILADRARVWKAQRTKQLASRVKNFTLRQRGFRLINQGGICGSCREHRDGIFPLEVIL</sequence>
<organism evidence="2 3">
    <name type="scientific">Microdochium bolleyi</name>
    <dbReference type="NCBI Taxonomy" id="196109"/>
    <lineage>
        <taxon>Eukaryota</taxon>
        <taxon>Fungi</taxon>
        <taxon>Dikarya</taxon>
        <taxon>Ascomycota</taxon>
        <taxon>Pezizomycotina</taxon>
        <taxon>Sordariomycetes</taxon>
        <taxon>Xylariomycetidae</taxon>
        <taxon>Xylariales</taxon>
        <taxon>Microdochiaceae</taxon>
        <taxon>Microdochium</taxon>
    </lineage>
</organism>
<reference evidence="3" key="1">
    <citation type="submission" date="2016-02" db="EMBL/GenBank/DDBJ databases">
        <title>Draft genome sequence of Microdochium bolleyi, a fungal endophyte of beachgrass.</title>
        <authorList>
            <consortium name="DOE Joint Genome Institute"/>
            <person name="David A.S."/>
            <person name="May G."/>
            <person name="Haridas S."/>
            <person name="Lim J."/>
            <person name="Wang M."/>
            <person name="Labutti K."/>
            <person name="Lipzen A."/>
            <person name="Barry K."/>
            <person name="Grigoriev I.V."/>
        </authorList>
    </citation>
    <scope>NUCLEOTIDE SEQUENCE [LARGE SCALE GENOMIC DNA]</scope>
    <source>
        <strain evidence="3">J235TASD1</strain>
    </source>
</reference>
<gene>
    <name evidence="2" type="ORF">Micbo1qcDRAFT_155466</name>
</gene>
<accession>A0A136JI35</accession>
<evidence type="ECO:0000313" key="2">
    <source>
        <dbReference type="EMBL" id="KXJ96809.1"/>
    </source>
</evidence>
<dbReference type="InParanoid" id="A0A136JI35"/>
<evidence type="ECO:0000313" key="3">
    <source>
        <dbReference type="Proteomes" id="UP000070501"/>
    </source>
</evidence>
<keyword evidence="3" id="KW-1185">Reference proteome</keyword>
<dbReference type="OrthoDB" id="4697970at2759"/>
<dbReference type="AlphaFoldDB" id="A0A136JI35"/>